<gene>
    <name evidence="1" type="ORF">FD01_GL001734</name>
</gene>
<dbReference type="RefSeq" id="WP_054714881.1">
    <property type="nucleotide sequence ID" value="NZ_AZEU01000202.1"/>
</dbReference>
<dbReference type="OrthoDB" id="2317396at2"/>
<evidence type="ECO:0000313" key="1">
    <source>
        <dbReference type="EMBL" id="KRL43331.1"/>
    </source>
</evidence>
<proteinExistence type="predicted"/>
<dbReference type="Proteomes" id="UP000051790">
    <property type="component" value="Unassembled WGS sequence"/>
</dbReference>
<evidence type="ECO:0000313" key="2">
    <source>
        <dbReference type="Proteomes" id="UP000051790"/>
    </source>
</evidence>
<organism evidence="1 2">
    <name type="scientific">Lacticaseibacillus manihotivorans DSM 13343 = JCM 12514</name>
    <dbReference type="NCBI Taxonomy" id="1423769"/>
    <lineage>
        <taxon>Bacteria</taxon>
        <taxon>Bacillati</taxon>
        <taxon>Bacillota</taxon>
        <taxon>Bacilli</taxon>
        <taxon>Lactobacillales</taxon>
        <taxon>Lactobacillaceae</taxon>
        <taxon>Lacticaseibacillus</taxon>
    </lineage>
</organism>
<comment type="caution">
    <text evidence="1">The sequence shown here is derived from an EMBL/GenBank/DDBJ whole genome shotgun (WGS) entry which is preliminary data.</text>
</comment>
<dbReference type="EMBL" id="AZEU01000202">
    <property type="protein sequence ID" value="KRL43331.1"/>
    <property type="molecule type" value="Genomic_DNA"/>
</dbReference>
<accession>A0A0R1QQ92</accession>
<reference evidence="1 2" key="1">
    <citation type="journal article" date="2015" name="Genome Announc.">
        <title>Expanding the biotechnology potential of lactobacilli through comparative genomics of 213 strains and associated genera.</title>
        <authorList>
            <person name="Sun Z."/>
            <person name="Harris H.M."/>
            <person name="McCann A."/>
            <person name="Guo C."/>
            <person name="Argimon S."/>
            <person name="Zhang W."/>
            <person name="Yang X."/>
            <person name="Jeffery I.B."/>
            <person name="Cooney J.C."/>
            <person name="Kagawa T.F."/>
            <person name="Liu W."/>
            <person name="Song Y."/>
            <person name="Salvetti E."/>
            <person name="Wrobel A."/>
            <person name="Rasinkangas P."/>
            <person name="Parkhill J."/>
            <person name="Rea M.C."/>
            <person name="O'Sullivan O."/>
            <person name="Ritari J."/>
            <person name="Douillard F.P."/>
            <person name="Paul Ross R."/>
            <person name="Yang R."/>
            <person name="Briner A.E."/>
            <person name="Felis G.E."/>
            <person name="de Vos W.M."/>
            <person name="Barrangou R."/>
            <person name="Klaenhammer T.R."/>
            <person name="Caufield P.W."/>
            <person name="Cui Y."/>
            <person name="Zhang H."/>
            <person name="O'Toole P.W."/>
        </authorList>
    </citation>
    <scope>NUCLEOTIDE SEQUENCE [LARGE SCALE GENOMIC DNA]</scope>
    <source>
        <strain evidence="1 2">DSM 13343</strain>
    </source>
</reference>
<keyword evidence="2" id="KW-1185">Reference proteome</keyword>
<dbReference type="AlphaFoldDB" id="A0A0R1QQ92"/>
<name>A0A0R1QQ92_9LACO</name>
<protein>
    <submittedName>
        <fullName evidence="1">Uncharacterized protein</fullName>
    </submittedName>
</protein>
<dbReference type="PATRIC" id="fig|1423769.4.peg.1855"/>
<sequence>MVIDNNHLVTRYYDLQAENSAGFAAVNAYINKQLEDLYNDLKTTFSDTVVFQLEDAMAAGEAGGLNLDPAEEEIAVTNYMLKTIDGLGLWIQPEQESDPNTIVAKLNFGNRSRYY</sequence>